<dbReference type="EMBL" id="LAVV01000499">
    <property type="protein sequence ID" value="KNZ64292.1"/>
    <property type="molecule type" value="Genomic_DNA"/>
</dbReference>
<feature type="compositionally biased region" description="Polar residues" evidence="11">
    <location>
        <begin position="543"/>
        <end position="559"/>
    </location>
</feature>
<dbReference type="OrthoDB" id="8918678at2759"/>
<evidence type="ECO:0000256" key="8">
    <source>
        <dbReference type="ARBA" id="ARBA00024687"/>
    </source>
</evidence>
<evidence type="ECO:0000256" key="1">
    <source>
        <dbReference type="ARBA" id="ARBA00004397"/>
    </source>
</evidence>
<accession>A0A0L6VUJ4</accession>
<keyword evidence="7" id="KW-0931">ER-Golgi transport</keyword>
<feature type="region of interest" description="Disordered" evidence="11">
    <location>
        <begin position="507"/>
        <end position="652"/>
    </location>
</feature>
<dbReference type="PANTHER" id="PTHR13402">
    <property type="entry name" value="RGPR-RELATED"/>
    <property type="match status" value="1"/>
</dbReference>
<dbReference type="GO" id="GO:0070973">
    <property type="term" value="P:protein localization to endoplasmic reticulum exit site"/>
    <property type="evidence" value="ECO:0007669"/>
    <property type="project" value="TreeGrafter"/>
</dbReference>
<feature type="region of interest" description="Disordered" evidence="11">
    <location>
        <begin position="225"/>
        <end position="488"/>
    </location>
</feature>
<evidence type="ECO:0000313" key="15">
    <source>
        <dbReference type="EMBL" id="KNZ64292.1"/>
    </source>
</evidence>
<keyword evidence="6" id="KW-0256">Endoplasmic reticulum</keyword>
<reference evidence="15 16" key="1">
    <citation type="submission" date="2015-08" db="EMBL/GenBank/DDBJ databases">
        <title>Next Generation Sequencing and Analysis of the Genome of Puccinia sorghi L Schw, the Causal Agent of Maize Common Rust.</title>
        <authorList>
            <person name="Rochi L."/>
            <person name="Burguener G."/>
            <person name="Darino M."/>
            <person name="Turjanski A."/>
            <person name="Kreff E."/>
            <person name="Dieguez M.J."/>
            <person name="Sacco F."/>
        </authorList>
    </citation>
    <scope>NUCLEOTIDE SEQUENCE [LARGE SCALE GENOMIC DNA]</scope>
    <source>
        <strain evidence="15 16">RO10H11247</strain>
    </source>
</reference>
<dbReference type="GO" id="GO:0070971">
    <property type="term" value="C:endoplasmic reticulum exit site"/>
    <property type="evidence" value="ECO:0007669"/>
    <property type="project" value="TreeGrafter"/>
</dbReference>
<keyword evidence="5" id="KW-0813">Transport</keyword>
<evidence type="ECO:0000256" key="12">
    <source>
        <dbReference type="SAM" id="SignalP"/>
    </source>
</evidence>
<evidence type="ECO:0000256" key="3">
    <source>
        <dbReference type="ARBA" id="ARBA00020746"/>
    </source>
</evidence>
<feature type="region of interest" description="Disordered" evidence="11">
    <location>
        <begin position="169"/>
        <end position="197"/>
    </location>
</feature>
<dbReference type="AlphaFoldDB" id="A0A0L6VUJ4"/>
<feature type="compositionally biased region" description="Low complexity" evidence="11">
    <location>
        <begin position="597"/>
        <end position="624"/>
    </location>
</feature>
<dbReference type="GO" id="GO:0016192">
    <property type="term" value="P:vesicle-mediated transport"/>
    <property type="evidence" value="ECO:0007669"/>
    <property type="project" value="UniProtKB-KW"/>
</dbReference>
<comment type="subcellular location">
    <subcellularLocation>
        <location evidence="1">Endoplasmic reticulum membrane</location>
        <topology evidence="1">Peripheral membrane protein</topology>
        <orientation evidence="1">Cytoplasmic side</orientation>
    </subcellularLocation>
</comment>
<feature type="compositionally biased region" description="Low complexity" evidence="11">
    <location>
        <begin position="247"/>
        <end position="259"/>
    </location>
</feature>
<sequence>MSASHSGFSMCITHALEAVLLTEVLEFALSLSPVPKNLDQFIGIPHLQAYRFALGLEYATFGLVDRANKSVLFAIFPLNRLFTASAYPPIYFFYPLYRYCEALEATFKLATKPCPFYHPFLFEQIKTLSGRLSAAPLAEKGSSWITRKMPRLTLDNVWQTLEGRVHKFVAGDDDDGSNPVASKSIGPSSQNSKVLGPFSHYSSISPESVSGTVSRVQSSNDLGQISTQTTTSGLAGPFHHNATLQRPSSGAGYSPSYYSKDPRRASPSNQYEGSTLSPVDYASFRGQTSSVPPLHSYEHAAPAGSPSSVPSPGETVTADNITTTSGGWWESSNSYGTPANNTSQPVFESIADTPIADDGSGFIDPMASFGGPSFVSPGAPMRESPHPIAPSPSSRTQYDEDEEDLGFGNSSSRKQDKRGSGSMDRNSGATDSPSSHNNTEKNEPTSSETESGNKTVKNTSSTSWLGRWFKRDSGGQAAPGSGPVKANLGEDFSLVYDPETKRWVNKKVSATFPRAGASQSPSRGGAPPPPPTRAQTASPTSSMRSTLQPPRKSSIQSPGSAHRAISGVPPPPATSRSNNTTTAMHDNHGSGAGVDRSPASPAPSDLSPNSAAPLPSALPPSKTQTPPPPASSNAGKKPNAKKNIRSRYVEIR</sequence>
<feature type="compositionally biased region" description="Polar residues" evidence="11">
    <location>
        <begin position="317"/>
        <end position="346"/>
    </location>
</feature>
<evidence type="ECO:0000256" key="10">
    <source>
        <dbReference type="ARBA" id="ARBA00030878"/>
    </source>
</evidence>
<feature type="compositionally biased region" description="Low complexity" evidence="11">
    <location>
        <begin position="514"/>
        <end position="525"/>
    </location>
</feature>
<protein>
    <recommendedName>
        <fullName evidence="4">COPII coat assembly protein SEC16</fullName>
    </recommendedName>
    <alternativeName>
        <fullName evidence="3">COPII coat assembly protein sec16</fullName>
    </alternativeName>
    <alternativeName>
        <fullName evidence="9 10">protein transport protein SEC16</fullName>
    </alternativeName>
</protein>
<keyword evidence="12" id="KW-0732">Signal</keyword>
<feature type="signal peptide" evidence="12">
    <location>
        <begin position="1"/>
        <end position="18"/>
    </location>
</feature>
<dbReference type="EMBL" id="LAVV01000532">
    <property type="protein sequence ID" value="KNZ64280.1"/>
    <property type="molecule type" value="Genomic_DNA"/>
</dbReference>
<evidence type="ECO:0000259" key="13">
    <source>
        <dbReference type="Pfam" id="PF12931"/>
    </source>
</evidence>
<dbReference type="VEuPathDB" id="FungiDB:VP01_1047g3"/>
<evidence type="ECO:0000313" key="14">
    <source>
        <dbReference type="EMBL" id="KNZ64280.1"/>
    </source>
</evidence>
<dbReference type="PANTHER" id="PTHR13402:SF6">
    <property type="entry name" value="SECRETORY 16, ISOFORM I"/>
    <property type="match status" value="1"/>
</dbReference>
<evidence type="ECO:0000256" key="7">
    <source>
        <dbReference type="ARBA" id="ARBA00022892"/>
    </source>
</evidence>
<gene>
    <name evidence="15" type="ORF">VP01_1044g3</name>
    <name evidence="14" type="ORF">VP01_1047g3</name>
</gene>
<name>A0A0L6VUJ4_9BASI</name>
<evidence type="ECO:0000256" key="4">
    <source>
        <dbReference type="ARBA" id="ARBA00021659"/>
    </source>
</evidence>
<proteinExistence type="inferred from homology"/>
<feature type="compositionally biased region" description="Low complexity" evidence="11">
    <location>
        <begin position="300"/>
        <end position="313"/>
    </location>
</feature>
<comment type="similarity">
    <text evidence="2">Belongs to the SEC16 family.</text>
</comment>
<feature type="compositionally biased region" description="Polar residues" evidence="11">
    <location>
        <begin position="423"/>
        <end position="437"/>
    </location>
</feature>
<comment type="caution">
    <text evidence="15">The sequence shown here is derived from an EMBL/GenBank/DDBJ whole genome shotgun (WGS) entry which is preliminary data.</text>
</comment>
<dbReference type="InterPro" id="IPR024298">
    <property type="entry name" value="Sec16_Sec23-bd"/>
</dbReference>
<dbReference type="GO" id="GO:0012507">
    <property type="term" value="C:ER to Golgi transport vesicle membrane"/>
    <property type="evidence" value="ECO:0007669"/>
    <property type="project" value="TreeGrafter"/>
</dbReference>
<feature type="chain" id="PRO_5007415731" description="COPII coat assembly protein SEC16" evidence="12">
    <location>
        <begin position="19"/>
        <end position="652"/>
    </location>
</feature>
<comment type="function">
    <text evidence="8">Involved in the initiation of assembly of the COPII coat required for the formation of transport vesicles from the endoplasmic reticulum (ER) and the selection of cargo molecules. Also involved in autophagy.</text>
</comment>
<evidence type="ECO:0000256" key="2">
    <source>
        <dbReference type="ARBA" id="ARBA00005927"/>
    </source>
</evidence>
<feature type="compositionally biased region" description="Polar residues" evidence="11">
    <location>
        <begin position="266"/>
        <end position="277"/>
    </location>
</feature>
<dbReference type="GO" id="GO:0005789">
    <property type="term" value="C:endoplasmic reticulum membrane"/>
    <property type="evidence" value="ECO:0007669"/>
    <property type="project" value="UniProtKB-SubCell"/>
</dbReference>
<dbReference type="VEuPathDB" id="FungiDB:VP01_1044g3"/>
<feature type="compositionally biased region" description="Low complexity" evidence="11">
    <location>
        <begin position="533"/>
        <end position="542"/>
    </location>
</feature>
<feature type="compositionally biased region" description="Polar residues" evidence="11">
    <location>
        <begin position="179"/>
        <end position="193"/>
    </location>
</feature>
<feature type="domain" description="Sec16 Sec23-binding" evidence="13">
    <location>
        <begin position="98"/>
        <end position="172"/>
    </location>
</feature>
<evidence type="ECO:0000313" key="16">
    <source>
        <dbReference type="Proteomes" id="UP000037035"/>
    </source>
</evidence>
<dbReference type="Pfam" id="PF12931">
    <property type="entry name" value="TPR_Sec16"/>
    <property type="match status" value="2"/>
</dbReference>
<evidence type="ECO:0000256" key="11">
    <source>
        <dbReference type="SAM" id="MobiDB-lite"/>
    </source>
</evidence>
<evidence type="ECO:0000256" key="9">
    <source>
        <dbReference type="ARBA" id="ARBA00030650"/>
    </source>
</evidence>
<dbReference type="GO" id="GO:0007030">
    <property type="term" value="P:Golgi organization"/>
    <property type="evidence" value="ECO:0007669"/>
    <property type="project" value="TreeGrafter"/>
</dbReference>
<evidence type="ECO:0000256" key="6">
    <source>
        <dbReference type="ARBA" id="ARBA00022824"/>
    </source>
</evidence>
<feature type="domain" description="Sec16 Sec23-binding" evidence="13">
    <location>
        <begin position="3"/>
        <end position="69"/>
    </location>
</feature>
<feature type="compositionally biased region" description="Polar residues" evidence="11">
    <location>
        <begin position="574"/>
        <end position="584"/>
    </location>
</feature>
<feature type="compositionally biased region" description="Polar residues" evidence="11">
    <location>
        <begin position="444"/>
        <end position="464"/>
    </location>
</feature>
<keyword evidence="16" id="KW-1185">Reference proteome</keyword>
<dbReference type="STRING" id="27349.A0A0L6VUJ4"/>
<dbReference type="Proteomes" id="UP000037035">
    <property type="component" value="Unassembled WGS sequence"/>
</dbReference>
<organism evidence="15 16">
    <name type="scientific">Puccinia sorghi</name>
    <dbReference type="NCBI Taxonomy" id="27349"/>
    <lineage>
        <taxon>Eukaryota</taxon>
        <taxon>Fungi</taxon>
        <taxon>Dikarya</taxon>
        <taxon>Basidiomycota</taxon>
        <taxon>Pucciniomycotina</taxon>
        <taxon>Pucciniomycetes</taxon>
        <taxon>Pucciniales</taxon>
        <taxon>Pucciniaceae</taxon>
        <taxon>Puccinia</taxon>
    </lineage>
</organism>
<evidence type="ECO:0000256" key="5">
    <source>
        <dbReference type="ARBA" id="ARBA00022448"/>
    </source>
</evidence>